<dbReference type="SUPFAM" id="SSF51735">
    <property type="entry name" value="NAD(P)-binding Rossmann-fold domains"/>
    <property type="match status" value="1"/>
</dbReference>
<comment type="caution">
    <text evidence="4">The sequence shown here is derived from an EMBL/GenBank/DDBJ whole genome shotgun (WGS) entry which is preliminary data.</text>
</comment>
<dbReference type="Gene3D" id="3.90.25.10">
    <property type="entry name" value="UDP-galactose 4-epimerase, domain 1"/>
    <property type="match status" value="1"/>
</dbReference>
<protein>
    <recommendedName>
        <fullName evidence="2">dTDP-4-dehydrorhamnose reductase</fullName>
        <ecNumber evidence="2">1.1.1.133</ecNumber>
    </recommendedName>
</protein>
<accession>A0AAE4FPM8</accession>
<reference evidence="5" key="1">
    <citation type="submission" date="2023-07" db="EMBL/GenBank/DDBJ databases">
        <authorList>
            <person name="Luz R."/>
            <person name="Cordeiro R."/>
            <person name="Fonseca A."/>
            <person name="Goncalves V."/>
        </authorList>
    </citation>
    <scope>NUCLEOTIDE SEQUENCE [LARGE SCALE GENOMIC DNA]</scope>
    <source>
        <strain evidence="5">BACA0444</strain>
    </source>
</reference>
<evidence type="ECO:0000313" key="4">
    <source>
        <dbReference type="EMBL" id="MDS3859801.1"/>
    </source>
</evidence>
<comment type="similarity">
    <text evidence="1 2">Belongs to the dTDP-4-dehydrorhamnose reductase family.</text>
</comment>
<comment type="function">
    <text evidence="2">Catalyzes the reduction of dTDP-6-deoxy-L-lyxo-4-hexulose to yield dTDP-L-rhamnose.</text>
</comment>
<gene>
    <name evidence="4" type="primary">rfbD</name>
    <name evidence="4" type="ORF">RIF25_03160</name>
</gene>
<feature type="domain" description="RmlD-like substrate binding" evidence="3">
    <location>
        <begin position="11"/>
        <end position="303"/>
    </location>
</feature>
<dbReference type="Pfam" id="PF04321">
    <property type="entry name" value="RmlD_sub_bind"/>
    <property type="match status" value="1"/>
</dbReference>
<proteinExistence type="inferred from homology"/>
<dbReference type="NCBIfam" id="TIGR01214">
    <property type="entry name" value="rmlD"/>
    <property type="match status" value="1"/>
</dbReference>
<dbReference type="Gene3D" id="3.40.50.720">
    <property type="entry name" value="NAD(P)-binding Rossmann-like Domain"/>
    <property type="match status" value="1"/>
</dbReference>
<sequence length="317" mass="35221">MLNLPTASALRVMILGVNGQVGWQLQQQGLNLKTLGRFPVEMIPIARQGTPLTLDLTDPWAIQMLIQTYQPQILINGAAYTAVDRAESEPELAIKINGTAPGILAEELDKIGGLLIHYSTDYVFDGQSTTPYLETDQTNPINVYGQSKRIGEQAIQASTNNYLILRTSWVYDSRGKNFLLTMGQLAQTQPQLKVVKDQIGSPTSAPLIARITYQILGQLLNTPDWQTLTGLYHLTAQGFTSWYGFAEKIVAHLAESSSHPLAALIPIPTRDYPTAAQRPAFSRLNCQKLQKTFGITLPAWEREFGIVWQTWLQSRPT</sequence>
<dbReference type="PANTHER" id="PTHR10491:SF4">
    <property type="entry name" value="METHIONINE ADENOSYLTRANSFERASE 2 SUBUNIT BETA"/>
    <property type="match status" value="1"/>
</dbReference>
<dbReference type="EC" id="1.1.1.133" evidence="2"/>
<evidence type="ECO:0000256" key="1">
    <source>
        <dbReference type="ARBA" id="ARBA00010944"/>
    </source>
</evidence>
<dbReference type="EMBL" id="JAVMIP010000002">
    <property type="protein sequence ID" value="MDS3859801.1"/>
    <property type="molecule type" value="Genomic_DNA"/>
</dbReference>
<dbReference type="AlphaFoldDB" id="A0AAE4FPM8"/>
<dbReference type="InterPro" id="IPR005913">
    <property type="entry name" value="dTDP_dehydrorham_reduct"/>
</dbReference>
<dbReference type="GO" id="GO:0005829">
    <property type="term" value="C:cytosol"/>
    <property type="evidence" value="ECO:0007669"/>
    <property type="project" value="TreeGrafter"/>
</dbReference>
<keyword evidence="2 4" id="KW-0560">Oxidoreductase</keyword>
<dbReference type="GO" id="GO:0008831">
    <property type="term" value="F:dTDP-4-dehydrorhamnose reductase activity"/>
    <property type="evidence" value="ECO:0007669"/>
    <property type="project" value="UniProtKB-EC"/>
</dbReference>
<dbReference type="Proteomes" id="UP001268256">
    <property type="component" value="Unassembled WGS sequence"/>
</dbReference>
<dbReference type="InterPro" id="IPR036291">
    <property type="entry name" value="NAD(P)-bd_dom_sf"/>
</dbReference>
<dbReference type="GO" id="GO:0019305">
    <property type="term" value="P:dTDP-rhamnose biosynthetic process"/>
    <property type="evidence" value="ECO:0007669"/>
    <property type="project" value="TreeGrafter"/>
</dbReference>
<keyword evidence="5" id="KW-1185">Reference proteome</keyword>
<evidence type="ECO:0000313" key="5">
    <source>
        <dbReference type="Proteomes" id="UP001268256"/>
    </source>
</evidence>
<evidence type="ECO:0000259" key="3">
    <source>
        <dbReference type="Pfam" id="PF04321"/>
    </source>
</evidence>
<name>A0AAE4FPM8_9CYAN</name>
<dbReference type="RefSeq" id="WP_322877105.1">
    <property type="nucleotide sequence ID" value="NZ_JAVMIP010000002.1"/>
</dbReference>
<comment type="pathway">
    <text evidence="2">Carbohydrate biosynthesis; dTDP-L-rhamnose biosynthesis.</text>
</comment>
<evidence type="ECO:0000256" key="2">
    <source>
        <dbReference type="RuleBase" id="RU364082"/>
    </source>
</evidence>
<keyword evidence="2" id="KW-0521">NADP</keyword>
<dbReference type="PANTHER" id="PTHR10491">
    <property type="entry name" value="DTDP-4-DEHYDRORHAMNOSE REDUCTASE"/>
    <property type="match status" value="1"/>
</dbReference>
<organism evidence="4 5">
    <name type="scientific">Pseudocalidococcus azoricus BACA0444</name>
    <dbReference type="NCBI Taxonomy" id="2918990"/>
    <lineage>
        <taxon>Bacteria</taxon>
        <taxon>Bacillati</taxon>
        <taxon>Cyanobacteriota</taxon>
        <taxon>Cyanophyceae</taxon>
        <taxon>Acaryochloridales</taxon>
        <taxon>Thermosynechococcaceae</taxon>
        <taxon>Pseudocalidococcus</taxon>
        <taxon>Pseudocalidococcus azoricus</taxon>
    </lineage>
</organism>
<dbReference type="CDD" id="cd05254">
    <property type="entry name" value="dTDP_HR_like_SDR_e"/>
    <property type="match status" value="1"/>
</dbReference>
<dbReference type="InterPro" id="IPR029903">
    <property type="entry name" value="RmlD-like-bd"/>
</dbReference>